<dbReference type="PRINTS" id="PR00756">
    <property type="entry name" value="ALADIPTASE"/>
</dbReference>
<dbReference type="InterPro" id="IPR027268">
    <property type="entry name" value="Peptidase_M4/M1_CTD_sf"/>
</dbReference>
<dbReference type="GO" id="GO:0005829">
    <property type="term" value="C:cytosol"/>
    <property type="evidence" value="ECO:0007669"/>
    <property type="project" value="TreeGrafter"/>
</dbReference>
<sequence length="543" mass="58564">MAPPKDYTTQSNYAEVKEVARHYELDVDFGRNVIEGYAKVTAEALAPGGRLVLDTRGLSVSRVELLPGRQPLDFNLGQPHKASARLVALALGTALEIHLPSQLAAGEQVVVGVRYATSPDSSALQFLAPSMTAGGAHPYLFSQCQAIHARSMVPCQDTPAVKAPYTAAVRVPAALTALMSAVPQDAGAGAGEGLPGVDEGAAATEGERRTFYFTQKVPIPSYLIALAAGQLESREISPRTRVWSEPSVVDSAAYEFAETARFLDAGESIAGPYVWGRYDLLLLPPSFPYGGMENPCLTFVTPTLLAGDRRRGRGRGKGDCAALTNVVAHEIAHSWTGNLVTNASWADFWLNEGWTVFLERKILGRLQGEKALQFNASRGAMSLQEEVARIGPDHNFTRLVPDLSAGEDPDDAFSRVPYEKGFYFLYYLQGLVGGPSQFEPFVKDYLQHFAFKTLTSDDFKAFFTSYYADKAPDAVSKIDWDAWLYSPGMPPEKNEYDDSLAAAAKDLAVRWHTADVLGVGAEAPAGVGAGDIQGWGSDQALAT</sequence>
<dbReference type="CDD" id="cd09599">
    <property type="entry name" value="M1_LTA4H"/>
    <property type="match status" value="1"/>
</dbReference>
<feature type="active site" description="Proton acceptor" evidence="15">
    <location>
        <position position="330"/>
    </location>
</feature>
<gene>
    <name evidence="19" type="ORF">MNEG_5286</name>
</gene>
<keyword evidence="20" id="KW-1185">Reference proteome</keyword>
<dbReference type="InterPro" id="IPR034015">
    <property type="entry name" value="M1_LTA4H"/>
</dbReference>
<feature type="domain" description="Aminopeptidase N-like N-terminal" evidence="18">
    <location>
        <begin position="21"/>
        <end position="223"/>
    </location>
</feature>
<dbReference type="FunFam" id="3.30.2010.30:FF:000001">
    <property type="entry name" value="Leukotriene A(4) hydrolase"/>
    <property type="match status" value="1"/>
</dbReference>
<evidence type="ECO:0000256" key="5">
    <source>
        <dbReference type="ARBA" id="ARBA00013006"/>
    </source>
</evidence>
<dbReference type="PANTHER" id="PTHR45726:SF3">
    <property type="entry name" value="LEUKOTRIENE A-4 HYDROLASE"/>
    <property type="match status" value="1"/>
</dbReference>
<dbReference type="PANTHER" id="PTHR45726">
    <property type="entry name" value="LEUKOTRIENE A-4 HYDROLASE"/>
    <property type="match status" value="1"/>
</dbReference>
<reference evidence="19 20" key="1">
    <citation type="journal article" date="2013" name="BMC Genomics">
        <title>Reconstruction of the lipid metabolism for the microalga Monoraphidium neglectum from its genome sequence reveals characteristics suitable for biofuel production.</title>
        <authorList>
            <person name="Bogen C."/>
            <person name="Al-Dilaimi A."/>
            <person name="Albersmeier A."/>
            <person name="Wichmann J."/>
            <person name="Grundmann M."/>
            <person name="Rupp O."/>
            <person name="Lauersen K.J."/>
            <person name="Blifernez-Klassen O."/>
            <person name="Kalinowski J."/>
            <person name="Goesmann A."/>
            <person name="Mussgnug J.H."/>
            <person name="Kruse O."/>
        </authorList>
    </citation>
    <scope>NUCLEOTIDE SEQUENCE [LARGE SCALE GENOMIC DNA]</scope>
    <source>
        <strain evidence="19 20">SAG 48.87</strain>
    </source>
</reference>
<evidence type="ECO:0000259" key="18">
    <source>
        <dbReference type="Pfam" id="PF17900"/>
    </source>
</evidence>
<comment type="subcellular location">
    <subcellularLocation>
        <location evidence="3">Cytoplasm</location>
    </subcellularLocation>
</comment>
<dbReference type="Gene3D" id="1.10.390.10">
    <property type="entry name" value="Neutral Protease Domain 2"/>
    <property type="match status" value="1"/>
</dbReference>
<feature type="active site" description="Proton donor" evidence="15">
    <location>
        <position position="418"/>
    </location>
</feature>
<dbReference type="FunFam" id="1.10.390.10:FF:000003">
    <property type="entry name" value="Leukotriene A(4) hydrolase"/>
    <property type="match status" value="1"/>
</dbReference>
<dbReference type="OrthoDB" id="79562at2759"/>
<dbReference type="RefSeq" id="XP_013901687.1">
    <property type="nucleotide sequence ID" value="XM_014046233.1"/>
</dbReference>
<dbReference type="Pfam" id="PF17900">
    <property type="entry name" value="Peptidase_M1_N"/>
    <property type="match status" value="1"/>
</dbReference>
<dbReference type="InterPro" id="IPR014782">
    <property type="entry name" value="Peptidase_M1_dom"/>
</dbReference>
<evidence type="ECO:0000256" key="11">
    <source>
        <dbReference type="ARBA" id="ARBA00023049"/>
    </source>
</evidence>
<feature type="domain" description="Peptidase M1 membrane alanine aminopeptidase" evidence="17">
    <location>
        <begin position="260"/>
        <end position="483"/>
    </location>
</feature>
<comment type="similarity">
    <text evidence="4">Belongs to the peptidase M1 family.</text>
</comment>
<dbReference type="Proteomes" id="UP000054498">
    <property type="component" value="Unassembled WGS sequence"/>
</dbReference>
<dbReference type="InterPro" id="IPR001930">
    <property type="entry name" value="Peptidase_M1"/>
</dbReference>
<evidence type="ECO:0000256" key="14">
    <source>
        <dbReference type="ARBA" id="ARBA00071930"/>
    </source>
</evidence>
<evidence type="ECO:0000256" key="15">
    <source>
        <dbReference type="PIRSR" id="PIRSR634015-1"/>
    </source>
</evidence>
<keyword evidence="8 16" id="KW-0479">Metal-binding</keyword>
<evidence type="ECO:0000256" key="10">
    <source>
        <dbReference type="ARBA" id="ARBA00022833"/>
    </source>
</evidence>
<organism evidence="19 20">
    <name type="scientific">Monoraphidium neglectum</name>
    <dbReference type="NCBI Taxonomy" id="145388"/>
    <lineage>
        <taxon>Eukaryota</taxon>
        <taxon>Viridiplantae</taxon>
        <taxon>Chlorophyta</taxon>
        <taxon>core chlorophytes</taxon>
        <taxon>Chlorophyceae</taxon>
        <taxon>CS clade</taxon>
        <taxon>Sphaeropleales</taxon>
        <taxon>Selenastraceae</taxon>
        <taxon>Monoraphidium</taxon>
    </lineage>
</organism>
<accession>A0A0D2JV48</accession>
<dbReference type="KEGG" id="mng:MNEG_5286"/>
<dbReference type="InterPro" id="IPR049980">
    <property type="entry name" value="LTA4H_cat"/>
</dbReference>
<name>A0A0D2JV48_9CHLO</name>
<evidence type="ECO:0000256" key="3">
    <source>
        <dbReference type="ARBA" id="ARBA00004496"/>
    </source>
</evidence>
<evidence type="ECO:0000256" key="13">
    <source>
        <dbReference type="ARBA" id="ARBA00031416"/>
    </source>
</evidence>
<evidence type="ECO:0000256" key="4">
    <source>
        <dbReference type="ARBA" id="ARBA00010136"/>
    </source>
</evidence>
<dbReference type="STRING" id="145388.A0A0D2JV48"/>
<feature type="binding site" evidence="16">
    <location>
        <position position="352"/>
    </location>
    <ligand>
        <name>Zn(2+)</name>
        <dbReference type="ChEBI" id="CHEBI:29105"/>
        <note>catalytic</note>
    </ligand>
</feature>
<dbReference type="GO" id="GO:0006508">
    <property type="term" value="P:proteolysis"/>
    <property type="evidence" value="ECO:0007669"/>
    <property type="project" value="UniProtKB-KW"/>
</dbReference>
<keyword evidence="7" id="KW-0645">Protease</keyword>
<evidence type="ECO:0000256" key="2">
    <source>
        <dbReference type="ARBA" id="ARBA00002142"/>
    </source>
</evidence>
<dbReference type="GeneID" id="25738163"/>
<dbReference type="EC" id="3.3.2.10" evidence="5"/>
<dbReference type="GO" id="GO:0008237">
    <property type="term" value="F:metallopeptidase activity"/>
    <property type="evidence" value="ECO:0007669"/>
    <property type="project" value="UniProtKB-KW"/>
</dbReference>
<dbReference type="EMBL" id="KK100998">
    <property type="protein sequence ID" value="KIZ02668.1"/>
    <property type="molecule type" value="Genomic_DNA"/>
</dbReference>
<dbReference type="AlphaFoldDB" id="A0A0D2JV48"/>
<keyword evidence="11" id="KW-0482">Metalloprotease</keyword>
<dbReference type="Gene3D" id="3.30.2010.30">
    <property type="match status" value="1"/>
</dbReference>
<evidence type="ECO:0000256" key="7">
    <source>
        <dbReference type="ARBA" id="ARBA00022670"/>
    </source>
</evidence>
<evidence type="ECO:0000256" key="1">
    <source>
        <dbReference type="ARBA" id="ARBA00001268"/>
    </source>
</evidence>
<feature type="binding site" evidence="16">
    <location>
        <position position="333"/>
    </location>
    <ligand>
        <name>Zn(2+)</name>
        <dbReference type="ChEBI" id="CHEBI:29105"/>
        <note>catalytic</note>
    </ligand>
</feature>
<comment type="function">
    <text evidence="2">Aminopeptidase that preferentially cleaves di- and tripeptides. Also has low epoxide hydrolase activity (in vitro). Can hydrolyze the epoxide leukotriene LTA(4) but it forms preferentially 5,6-dihydroxy-7,9,11,14-eicosatetraenoic acid rather than the cytokine leukotriene B(4) as the product compared to the homologous mammalian enzyme (in vitro).</text>
</comment>
<dbReference type="MEROPS" id="M01.A27"/>
<comment type="cofactor">
    <cofactor evidence="16">
        <name>Zn(2+)</name>
        <dbReference type="ChEBI" id="CHEBI:29105"/>
    </cofactor>
    <text evidence="16">Binds 1 zinc ion per subunit.</text>
</comment>
<protein>
    <recommendedName>
        <fullName evidence="14">Leucine aminopeptidase</fullName>
        <ecNumber evidence="5">3.3.2.10</ecNumber>
    </recommendedName>
    <alternativeName>
        <fullName evidence="12">Epoxide hydrolase</fullName>
    </alternativeName>
    <alternativeName>
        <fullName evidence="13">Leukotriene A-4 hydrolase homolog</fullName>
    </alternativeName>
</protein>
<dbReference type="GO" id="GO:0008270">
    <property type="term" value="F:zinc ion binding"/>
    <property type="evidence" value="ECO:0007669"/>
    <property type="project" value="InterPro"/>
</dbReference>
<dbReference type="Pfam" id="PF01433">
    <property type="entry name" value="Peptidase_M1"/>
    <property type="match status" value="1"/>
</dbReference>
<comment type="catalytic activity">
    <reaction evidence="1">
        <text>an epoxide + H2O = an ethanediol</text>
        <dbReference type="Rhea" id="RHEA:19037"/>
        <dbReference type="ChEBI" id="CHEBI:15377"/>
        <dbReference type="ChEBI" id="CHEBI:32955"/>
        <dbReference type="ChEBI" id="CHEBI:140594"/>
        <dbReference type="EC" id="3.3.2.10"/>
    </reaction>
</comment>
<evidence type="ECO:0000256" key="16">
    <source>
        <dbReference type="PIRSR" id="PIRSR634015-3"/>
    </source>
</evidence>
<keyword evidence="6" id="KW-0963">Cytoplasm</keyword>
<dbReference type="SUPFAM" id="SSF55486">
    <property type="entry name" value="Metalloproteases ('zincins'), catalytic domain"/>
    <property type="match status" value="1"/>
</dbReference>
<dbReference type="SUPFAM" id="SSF63737">
    <property type="entry name" value="Leukotriene A4 hydrolase N-terminal domain"/>
    <property type="match status" value="1"/>
</dbReference>
<evidence type="ECO:0000256" key="8">
    <source>
        <dbReference type="ARBA" id="ARBA00022723"/>
    </source>
</evidence>
<dbReference type="InterPro" id="IPR045357">
    <property type="entry name" value="Aminopeptidase_N-like_N"/>
</dbReference>
<proteinExistence type="inferred from homology"/>
<feature type="binding site" evidence="16">
    <location>
        <position position="329"/>
    </location>
    <ligand>
        <name>Zn(2+)</name>
        <dbReference type="ChEBI" id="CHEBI:29105"/>
        <note>catalytic</note>
    </ligand>
</feature>
<keyword evidence="9 19" id="KW-0378">Hydrolase</keyword>
<evidence type="ECO:0000313" key="19">
    <source>
        <dbReference type="EMBL" id="KIZ02668.1"/>
    </source>
</evidence>
<evidence type="ECO:0000256" key="12">
    <source>
        <dbReference type="ARBA" id="ARBA00030177"/>
    </source>
</evidence>
<dbReference type="InterPro" id="IPR042097">
    <property type="entry name" value="Aminopeptidase_N-like_N_sf"/>
</dbReference>
<evidence type="ECO:0000256" key="6">
    <source>
        <dbReference type="ARBA" id="ARBA00022490"/>
    </source>
</evidence>
<evidence type="ECO:0000256" key="9">
    <source>
        <dbReference type="ARBA" id="ARBA00022801"/>
    </source>
</evidence>
<dbReference type="Gene3D" id="2.60.40.1730">
    <property type="entry name" value="tricorn interacting facor f3 domain"/>
    <property type="match status" value="1"/>
</dbReference>
<evidence type="ECO:0000259" key="17">
    <source>
        <dbReference type="Pfam" id="PF01433"/>
    </source>
</evidence>
<dbReference type="GO" id="GO:0004301">
    <property type="term" value="F:epoxide hydrolase activity"/>
    <property type="evidence" value="ECO:0007669"/>
    <property type="project" value="UniProtKB-EC"/>
</dbReference>
<keyword evidence="10 16" id="KW-0862">Zinc</keyword>
<evidence type="ECO:0000313" key="20">
    <source>
        <dbReference type="Proteomes" id="UP000054498"/>
    </source>
</evidence>